<evidence type="ECO:0000256" key="3">
    <source>
        <dbReference type="PIRSR" id="PIRSR617939-1"/>
    </source>
</evidence>
<gene>
    <name evidence="6" type="ORF">UA08_02429</name>
</gene>
<reference evidence="6 7" key="1">
    <citation type="submission" date="2015-06" db="EMBL/GenBank/DDBJ databases">
        <title>Talaromyces atroroseus IBT 11181 draft genome.</title>
        <authorList>
            <person name="Rasmussen K.B."/>
            <person name="Rasmussen S."/>
            <person name="Petersen B."/>
            <person name="Sicheritz-Ponten T."/>
            <person name="Mortensen U.H."/>
            <person name="Thrane U."/>
        </authorList>
    </citation>
    <scope>NUCLEOTIDE SEQUENCE [LARGE SCALE GENOMIC DNA]</scope>
    <source>
        <strain evidence="6 7">IBT 11181</strain>
    </source>
</reference>
<feature type="region of interest" description="Disordered" evidence="5">
    <location>
        <begin position="1"/>
        <end position="27"/>
    </location>
</feature>
<organism evidence="6 7">
    <name type="scientific">Talaromyces atroroseus</name>
    <dbReference type="NCBI Taxonomy" id="1441469"/>
    <lineage>
        <taxon>Eukaryota</taxon>
        <taxon>Fungi</taxon>
        <taxon>Dikarya</taxon>
        <taxon>Ascomycota</taxon>
        <taxon>Pezizomycotina</taxon>
        <taxon>Eurotiomycetes</taxon>
        <taxon>Eurotiomycetidae</taxon>
        <taxon>Eurotiales</taxon>
        <taxon>Trichocomaceae</taxon>
        <taxon>Talaromyces</taxon>
        <taxon>Talaromyces sect. Trachyspermi</taxon>
    </lineage>
</organism>
<feature type="binding site" evidence="4">
    <location>
        <position position="248"/>
    </location>
    <ligand>
        <name>substrate</name>
    </ligand>
</feature>
<evidence type="ECO:0000256" key="1">
    <source>
        <dbReference type="ARBA" id="ARBA00012346"/>
    </source>
</evidence>
<evidence type="ECO:0000256" key="4">
    <source>
        <dbReference type="PIRSR" id="PIRSR617939-2"/>
    </source>
</evidence>
<evidence type="ECO:0000256" key="5">
    <source>
        <dbReference type="SAM" id="MobiDB-lite"/>
    </source>
</evidence>
<dbReference type="PANTHER" id="PTHR12935:SF0">
    <property type="entry name" value="GAMMA-GLUTAMYLCYCLOTRANSFERASE"/>
    <property type="match status" value="1"/>
</dbReference>
<feature type="compositionally biased region" description="Pro residues" evidence="5">
    <location>
        <begin position="1"/>
        <end position="12"/>
    </location>
</feature>
<dbReference type="AlphaFoldDB" id="A0A225AU50"/>
<dbReference type="RefSeq" id="XP_020122015.1">
    <property type="nucleotide sequence ID" value="XM_020264469.1"/>
</dbReference>
<dbReference type="InterPro" id="IPR017939">
    <property type="entry name" value="G-Glutamylcylcotransferase"/>
</dbReference>
<dbReference type="Proteomes" id="UP000214365">
    <property type="component" value="Unassembled WGS sequence"/>
</dbReference>
<dbReference type="OrthoDB" id="2017317at2759"/>
<feature type="active site" description="Proton acceptor" evidence="3">
    <location>
        <position position="178"/>
    </location>
</feature>
<sequence length="351" mass="39386">MTPSKRNPPLPRTPADRLQLARKPSSVDADPKLYENRAIILKTSQDSSQSTVLYLAYGSNLSVETFRGKRGIEPLSQVNVCVPELKLTFDLAGIPYIEPCFSSTHYRTNDSTDTPDKLYYGGSDDKKDNGEKASFLLDPESALLYGQKDYHKDRWHKPLVGVVYEVTLEDYAHIIATEGGGSGYEDVVVSCFPFPKDYNPNDPTPDVPQTESFMAHTLISPPNPENKGAKKSHLIRPIPSYAQPSARYLKLIMDGADELDFPHDYRAYLASIRPYRATTLGQKVGQKIFLTIWLPLVMLLLALAQLFADDEGITPDWLAKAQVQLHETIWTSYDVFFCKRFGDGERTIGDD</sequence>
<accession>A0A225AU50</accession>
<evidence type="ECO:0000256" key="2">
    <source>
        <dbReference type="ARBA" id="ARBA00023239"/>
    </source>
</evidence>
<feature type="binding site" evidence="4">
    <location>
        <begin position="54"/>
        <end position="59"/>
    </location>
    <ligand>
        <name>substrate</name>
    </ligand>
</feature>
<evidence type="ECO:0000313" key="6">
    <source>
        <dbReference type="EMBL" id="OKL61894.1"/>
    </source>
</evidence>
<keyword evidence="2" id="KW-0456">Lyase</keyword>
<dbReference type="PANTHER" id="PTHR12935">
    <property type="entry name" value="GAMMA-GLUTAMYLCYCLOTRANSFERASE"/>
    <property type="match status" value="1"/>
</dbReference>
<dbReference type="GO" id="GO:0003839">
    <property type="term" value="F:gamma-glutamylcyclotransferase activity"/>
    <property type="evidence" value="ECO:0007669"/>
    <property type="project" value="UniProtKB-EC"/>
</dbReference>
<dbReference type="Gene3D" id="3.10.490.10">
    <property type="entry name" value="Gamma-glutamyl cyclotransferase-like"/>
    <property type="match status" value="1"/>
</dbReference>
<proteinExistence type="predicted"/>
<dbReference type="EC" id="4.3.2.9" evidence="1"/>
<protein>
    <recommendedName>
        <fullName evidence="1">gamma-glutamylcyclotransferase</fullName>
        <ecNumber evidence="1">4.3.2.9</ecNumber>
    </recommendedName>
</protein>
<comment type="caution">
    <text evidence="6">The sequence shown here is derived from an EMBL/GenBank/DDBJ whole genome shotgun (WGS) entry which is preliminary data.</text>
</comment>
<evidence type="ECO:0000313" key="7">
    <source>
        <dbReference type="Proteomes" id="UP000214365"/>
    </source>
</evidence>
<name>A0A225AU50_TALAT</name>
<dbReference type="EMBL" id="LFMY01000003">
    <property type="protein sequence ID" value="OKL61894.1"/>
    <property type="molecule type" value="Genomic_DNA"/>
</dbReference>
<dbReference type="GeneID" id="31002184"/>
<keyword evidence="7" id="KW-1185">Reference proteome</keyword>